<dbReference type="GO" id="GO:0005886">
    <property type="term" value="C:plasma membrane"/>
    <property type="evidence" value="ECO:0007669"/>
    <property type="project" value="TreeGrafter"/>
</dbReference>
<name>W1V5M6_9FIRM</name>
<evidence type="ECO:0000256" key="4">
    <source>
        <dbReference type="ARBA" id="ARBA00022692"/>
    </source>
</evidence>
<evidence type="ECO:0000256" key="1">
    <source>
        <dbReference type="ARBA" id="ARBA00004141"/>
    </source>
</evidence>
<keyword evidence="4 7" id="KW-0812">Transmembrane</keyword>
<evidence type="ECO:0000313" key="9">
    <source>
        <dbReference type="Proteomes" id="UP000018855"/>
    </source>
</evidence>
<keyword evidence="5 7" id="KW-1133">Transmembrane helix</keyword>
<comment type="caution">
    <text evidence="8">The sequence shown here is derived from an EMBL/GenBank/DDBJ whole genome shotgun (WGS) entry which is preliminary data.</text>
</comment>
<evidence type="ECO:0000256" key="7">
    <source>
        <dbReference type="SAM" id="Phobius"/>
    </source>
</evidence>
<keyword evidence="3 8" id="KW-0808">Transferase</keyword>
<dbReference type="Proteomes" id="UP000018855">
    <property type="component" value="Unassembled WGS sequence"/>
</dbReference>
<dbReference type="PANTHER" id="PTHR48090:SF1">
    <property type="entry name" value="PROPHAGE BACTOPRENOL GLUCOSYL TRANSFERASE HOMOLOG"/>
    <property type="match status" value="1"/>
</dbReference>
<organism evidence="8 9">
    <name type="scientific">Veillonella dispar DORA_11</name>
    <dbReference type="NCBI Taxonomy" id="1403949"/>
    <lineage>
        <taxon>Bacteria</taxon>
        <taxon>Bacillati</taxon>
        <taxon>Bacillota</taxon>
        <taxon>Negativicutes</taxon>
        <taxon>Veillonellales</taxon>
        <taxon>Veillonellaceae</taxon>
        <taxon>Veillonella</taxon>
    </lineage>
</organism>
<reference evidence="8 9" key="1">
    <citation type="submission" date="2013-12" db="EMBL/GenBank/DDBJ databases">
        <title>A Varibaculum cambriense genome reconstructed from a premature infant gut community with otherwise low bacterial novelty that shifts toward anaerobic metabolism during the third week of life.</title>
        <authorList>
            <person name="Brown C.T."/>
            <person name="Sharon I."/>
            <person name="Thomas B.C."/>
            <person name="Castelle C.J."/>
            <person name="Morowitz M.J."/>
            <person name="Banfield J.F."/>
        </authorList>
    </citation>
    <scope>NUCLEOTIDE SEQUENCE [LARGE SCALE GENOMIC DNA]</scope>
    <source>
        <strain evidence="9">DORA_11</strain>
    </source>
</reference>
<keyword evidence="2" id="KW-0328">Glycosyltransferase</keyword>
<comment type="subcellular location">
    <subcellularLocation>
        <location evidence="1">Membrane</location>
        <topology evidence="1">Multi-pass membrane protein</topology>
    </subcellularLocation>
</comment>
<dbReference type="PANTHER" id="PTHR48090">
    <property type="entry name" value="UNDECAPRENYL-PHOSPHATE 4-DEOXY-4-FORMAMIDO-L-ARABINOSE TRANSFERASE-RELATED"/>
    <property type="match status" value="1"/>
</dbReference>
<keyword evidence="6 7" id="KW-0472">Membrane</keyword>
<evidence type="ECO:0000256" key="5">
    <source>
        <dbReference type="ARBA" id="ARBA00022989"/>
    </source>
</evidence>
<evidence type="ECO:0000256" key="3">
    <source>
        <dbReference type="ARBA" id="ARBA00022679"/>
    </source>
</evidence>
<feature type="non-terminal residue" evidence="8">
    <location>
        <position position="136"/>
    </location>
</feature>
<dbReference type="GO" id="GO:0016757">
    <property type="term" value="F:glycosyltransferase activity"/>
    <property type="evidence" value="ECO:0007669"/>
    <property type="project" value="UniProtKB-KW"/>
</dbReference>
<evidence type="ECO:0000256" key="2">
    <source>
        <dbReference type="ARBA" id="ARBA00022676"/>
    </source>
</evidence>
<evidence type="ECO:0000256" key="6">
    <source>
        <dbReference type="ARBA" id="ARBA00023136"/>
    </source>
</evidence>
<gene>
    <name evidence="8" type="ORF">Q619_VDC00170G0001</name>
</gene>
<feature type="transmembrane region" description="Helical" evidence="7">
    <location>
        <begin position="24"/>
        <end position="47"/>
    </location>
</feature>
<proteinExistence type="predicted"/>
<sequence length="136" mass="15018">FSVRKMIRFALDGVTAFSRVPLRAALYVGVLCGGMSFLLILHLLYVYLTGQALNGWTTLGVSILFIGGIQLVGLGIIGEYVGRIFEEVKQRPLYWVKSAINFEEHEEAPLLGPSSADVFMAPEAYTNKSKACPVRY</sequence>
<accession>W1V5M6</accession>
<feature type="transmembrane region" description="Helical" evidence="7">
    <location>
        <begin position="59"/>
        <end position="81"/>
    </location>
</feature>
<protein>
    <submittedName>
        <fullName evidence="8">Glycosyltransferase, group 2 family protein</fullName>
    </submittedName>
</protein>
<evidence type="ECO:0000313" key="8">
    <source>
        <dbReference type="EMBL" id="ETJ00966.1"/>
    </source>
</evidence>
<feature type="non-terminal residue" evidence="8">
    <location>
        <position position="1"/>
    </location>
</feature>
<dbReference type="EMBL" id="AZMJ01000170">
    <property type="protein sequence ID" value="ETJ00966.1"/>
    <property type="molecule type" value="Genomic_DNA"/>
</dbReference>
<dbReference type="InterPro" id="IPR050256">
    <property type="entry name" value="Glycosyltransferase_2"/>
</dbReference>
<dbReference type="AlphaFoldDB" id="W1V5M6"/>